<feature type="transmembrane region" description="Helical" evidence="2">
    <location>
        <begin position="6"/>
        <end position="24"/>
    </location>
</feature>
<evidence type="ECO:0000313" key="4">
    <source>
        <dbReference type="Proteomes" id="UP000656804"/>
    </source>
</evidence>
<reference evidence="3" key="1">
    <citation type="submission" date="2020-11" db="EMBL/GenBank/DDBJ databases">
        <title>Nocardioides sp. CBS4Y-1, whole genome shotgun sequence.</title>
        <authorList>
            <person name="Tuo L."/>
        </authorList>
    </citation>
    <scope>NUCLEOTIDE SEQUENCE</scope>
    <source>
        <strain evidence="3">CBS4Y-1</strain>
    </source>
</reference>
<feature type="transmembrane region" description="Helical" evidence="2">
    <location>
        <begin position="109"/>
        <end position="126"/>
    </location>
</feature>
<protein>
    <submittedName>
        <fullName evidence="3">Uncharacterized protein</fullName>
    </submittedName>
</protein>
<accession>A0A930V5P6</accession>
<name>A0A930V5P6_9ACTN</name>
<feature type="transmembrane region" description="Helical" evidence="2">
    <location>
        <begin position="132"/>
        <end position="152"/>
    </location>
</feature>
<feature type="compositionally biased region" description="Low complexity" evidence="1">
    <location>
        <begin position="209"/>
        <end position="225"/>
    </location>
</feature>
<feature type="region of interest" description="Disordered" evidence="1">
    <location>
        <begin position="262"/>
        <end position="305"/>
    </location>
</feature>
<gene>
    <name evidence="3" type="ORF">ISG29_18375</name>
</gene>
<keyword evidence="2" id="KW-0472">Membrane</keyword>
<dbReference type="RefSeq" id="WP_194504903.1">
    <property type="nucleotide sequence ID" value="NZ_JADIVZ010000013.1"/>
</dbReference>
<organism evidence="3 4">
    <name type="scientific">Nocardioides acrostichi</name>
    <dbReference type="NCBI Taxonomy" id="2784339"/>
    <lineage>
        <taxon>Bacteria</taxon>
        <taxon>Bacillati</taxon>
        <taxon>Actinomycetota</taxon>
        <taxon>Actinomycetes</taxon>
        <taxon>Propionibacteriales</taxon>
        <taxon>Nocardioidaceae</taxon>
        <taxon>Nocardioides</taxon>
    </lineage>
</organism>
<feature type="region of interest" description="Disordered" evidence="1">
    <location>
        <begin position="209"/>
        <end position="237"/>
    </location>
</feature>
<evidence type="ECO:0000256" key="2">
    <source>
        <dbReference type="SAM" id="Phobius"/>
    </source>
</evidence>
<proteinExistence type="predicted"/>
<sequence>MDLSALIFVALAVAWAVYLVPKAIKHHDEVVRSRSVDRFSHTMRVLARREPLNRSDSRLVVTPGRRTSVPLVERKAGSSEAVEAPAPRVLTADQRREAANRAARKRRRVLLALLGAIVAVTLLAGLSVVHWWYLAVPVTMLVAWLVACRLMVRRERGLAGPLARIPGPAITDTGDIVRPGATPPSGPGRGHDDDRTADVPAVKAPLAAEAPAAHEAAPAQQAQARAHAEAADQEGLWDPLPVQLPTYVTKPRAARRTVRTIDLDSTGVWTSGRTDADAALAREADAQRQKPDRGEQDDQRRASGS</sequence>
<feature type="compositionally biased region" description="Basic and acidic residues" evidence="1">
    <location>
        <begin position="274"/>
        <end position="305"/>
    </location>
</feature>
<dbReference type="EMBL" id="JADIVZ010000013">
    <property type="protein sequence ID" value="MBF4163654.1"/>
    <property type="molecule type" value="Genomic_DNA"/>
</dbReference>
<comment type="caution">
    <text evidence="3">The sequence shown here is derived from an EMBL/GenBank/DDBJ whole genome shotgun (WGS) entry which is preliminary data.</text>
</comment>
<keyword evidence="2" id="KW-1133">Transmembrane helix</keyword>
<dbReference type="Proteomes" id="UP000656804">
    <property type="component" value="Unassembled WGS sequence"/>
</dbReference>
<feature type="region of interest" description="Disordered" evidence="1">
    <location>
        <begin position="169"/>
        <end position="197"/>
    </location>
</feature>
<keyword evidence="4" id="KW-1185">Reference proteome</keyword>
<evidence type="ECO:0000256" key="1">
    <source>
        <dbReference type="SAM" id="MobiDB-lite"/>
    </source>
</evidence>
<dbReference type="AlphaFoldDB" id="A0A930V5P6"/>
<evidence type="ECO:0000313" key="3">
    <source>
        <dbReference type="EMBL" id="MBF4163654.1"/>
    </source>
</evidence>
<keyword evidence="2" id="KW-0812">Transmembrane</keyword>